<keyword evidence="9" id="KW-0206">Cytoskeleton</keyword>
<dbReference type="Proteomes" id="UP000030746">
    <property type="component" value="Unassembled WGS sequence"/>
</dbReference>
<dbReference type="CTD" id="20250693"/>
<evidence type="ECO:0000256" key="10">
    <source>
        <dbReference type="ARBA" id="ARBA00023242"/>
    </source>
</evidence>
<feature type="compositionally biased region" description="Polar residues" evidence="12">
    <location>
        <begin position="483"/>
        <end position="513"/>
    </location>
</feature>
<dbReference type="EMBL" id="KB200454">
    <property type="protein sequence ID" value="ESP01612.1"/>
    <property type="molecule type" value="Genomic_DNA"/>
</dbReference>
<keyword evidence="8" id="KW-0238">DNA-binding</keyword>
<feature type="compositionally biased region" description="Basic and acidic residues" evidence="12">
    <location>
        <begin position="646"/>
        <end position="661"/>
    </location>
</feature>
<evidence type="ECO:0000256" key="2">
    <source>
        <dbReference type="ARBA" id="ARBA00004186"/>
    </source>
</evidence>
<evidence type="ECO:0000256" key="11">
    <source>
        <dbReference type="ARBA" id="ARBA00023306"/>
    </source>
</evidence>
<name>V4B686_LOTGI</name>
<gene>
    <name evidence="13" type="ORF">LOTGIDRAFT_238228</name>
</gene>
<evidence type="ECO:0000256" key="7">
    <source>
        <dbReference type="ARBA" id="ARBA00022776"/>
    </source>
</evidence>
<dbReference type="InterPro" id="IPR026756">
    <property type="entry name" value="NuSAP"/>
</dbReference>
<feature type="region of interest" description="Disordered" evidence="12">
    <location>
        <begin position="386"/>
        <end position="552"/>
    </location>
</feature>
<keyword evidence="11" id="KW-0131">Cell cycle</keyword>
<dbReference type="GO" id="GO:0008017">
    <property type="term" value="F:microtubule binding"/>
    <property type="evidence" value="ECO:0007669"/>
    <property type="project" value="TreeGrafter"/>
</dbReference>
<dbReference type="OMA" id="INDEAQE"/>
<proteinExistence type="inferred from homology"/>
<keyword evidence="4" id="KW-0963">Cytoplasm</keyword>
<evidence type="ECO:0000256" key="8">
    <source>
        <dbReference type="ARBA" id="ARBA00023125"/>
    </source>
</evidence>
<dbReference type="KEGG" id="lgi:LOTGIDRAFT_238228"/>
<feature type="region of interest" description="Disordered" evidence="12">
    <location>
        <begin position="161"/>
        <end position="284"/>
    </location>
</feature>
<feature type="region of interest" description="Disordered" evidence="12">
    <location>
        <begin position="39"/>
        <end position="136"/>
    </location>
</feature>
<feature type="compositionally biased region" description="Polar residues" evidence="12">
    <location>
        <begin position="44"/>
        <end position="53"/>
    </location>
</feature>
<dbReference type="STRING" id="225164.V4B686"/>
<accession>V4B686</accession>
<dbReference type="PANTHER" id="PTHR15874:SF1">
    <property type="entry name" value="NUCLEOLAR AND SPINDLE-ASSOCIATED PROTEIN 1"/>
    <property type="match status" value="1"/>
</dbReference>
<keyword evidence="5" id="KW-0132">Cell division</keyword>
<comment type="subcellular location">
    <subcellularLocation>
        <location evidence="2">Cytoplasm</location>
        <location evidence="2">Cytoskeleton</location>
        <location evidence="2">Spindle</location>
    </subcellularLocation>
    <subcellularLocation>
        <location evidence="1">Nucleus</location>
    </subcellularLocation>
</comment>
<dbReference type="Pfam" id="PF16006">
    <property type="entry name" value="NUSAP"/>
    <property type="match status" value="1"/>
</dbReference>
<dbReference type="GeneID" id="20250693"/>
<keyword evidence="7" id="KW-0498">Mitosis</keyword>
<dbReference type="GO" id="GO:0003677">
    <property type="term" value="F:DNA binding"/>
    <property type="evidence" value="ECO:0007669"/>
    <property type="project" value="UniProtKB-KW"/>
</dbReference>
<keyword evidence="10" id="KW-0539">Nucleus</keyword>
<protein>
    <submittedName>
        <fullName evidence="13">Uncharacterized protein</fullName>
    </submittedName>
</protein>
<dbReference type="OrthoDB" id="3258416at2759"/>
<evidence type="ECO:0000313" key="13">
    <source>
        <dbReference type="EMBL" id="ESP01612.1"/>
    </source>
</evidence>
<comment type="similarity">
    <text evidence="3">Belongs to the NUSAP family.</text>
</comment>
<dbReference type="RefSeq" id="XP_009047696.1">
    <property type="nucleotide sequence ID" value="XM_009049448.1"/>
</dbReference>
<dbReference type="HOGENOM" id="CLU_410663_0_0_1"/>
<keyword evidence="6" id="KW-0493">Microtubule</keyword>
<feature type="compositionally biased region" description="Polar residues" evidence="12">
    <location>
        <begin position="161"/>
        <end position="174"/>
    </location>
</feature>
<feature type="compositionally biased region" description="Basic residues" evidence="12">
    <location>
        <begin position="193"/>
        <end position="205"/>
    </location>
</feature>
<feature type="compositionally biased region" description="Basic and acidic residues" evidence="12">
    <location>
        <begin position="206"/>
        <end position="215"/>
    </location>
</feature>
<evidence type="ECO:0000313" key="14">
    <source>
        <dbReference type="Proteomes" id="UP000030746"/>
    </source>
</evidence>
<reference evidence="13 14" key="1">
    <citation type="journal article" date="2013" name="Nature">
        <title>Insights into bilaterian evolution from three spiralian genomes.</title>
        <authorList>
            <person name="Simakov O."/>
            <person name="Marletaz F."/>
            <person name="Cho S.J."/>
            <person name="Edsinger-Gonzales E."/>
            <person name="Havlak P."/>
            <person name="Hellsten U."/>
            <person name="Kuo D.H."/>
            <person name="Larsson T."/>
            <person name="Lv J."/>
            <person name="Arendt D."/>
            <person name="Savage R."/>
            <person name="Osoegawa K."/>
            <person name="de Jong P."/>
            <person name="Grimwood J."/>
            <person name="Chapman J.A."/>
            <person name="Shapiro H."/>
            <person name="Aerts A."/>
            <person name="Otillar R.P."/>
            <person name="Terry A.Y."/>
            <person name="Boore J.L."/>
            <person name="Grigoriev I.V."/>
            <person name="Lindberg D.R."/>
            <person name="Seaver E.C."/>
            <person name="Weisblat D.A."/>
            <person name="Putnam N.H."/>
            <person name="Rokhsar D.S."/>
        </authorList>
    </citation>
    <scope>NUCLEOTIDE SEQUENCE [LARGE SCALE GENOMIC DNA]</scope>
</reference>
<feature type="compositionally biased region" description="Basic residues" evidence="12">
    <location>
        <begin position="110"/>
        <end position="122"/>
    </location>
</feature>
<evidence type="ECO:0000256" key="6">
    <source>
        <dbReference type="ARBA" id="ARBA00022701"/>
    </source>
</evidence>
<feature type="region of interest" description="Disordered" evidence="12">
    <location>
        <begin position="634"/>
        <end position="669"/>
    </location>
</feature>
<evidence type="ECO:0000256" key="9">
    <source>
        <dbReference type="ARBA" id="ARBA00023212"/>
    </source>
</evidence>
<keyword evidence="14" id="KW-1185">Reference proteome</keyword>
<dbReference type="GO" id="GO:0040001">
    <property type="term" value="P:establishment of mitotic spindle localization"/>
    <property type="evidence" value="ECO:0007669"/>
    <property type="project" value="InterPro"/>
</dbReference>
<evidence type="ECO:0000256" key="3">
    <source>
        <dbReference type="ARBA" id="ARBA00009702"/>
    </source>
</evidence>
<dbReference type="GO" id="GO:0007076">
    <property type="term" value="P:mitotic chromosome condensation"/>
    <property type="evidence" value="ECO:0007669"/>
    <property type="project" value="TreeGrafter"/>
</dbReference>
<feature type="compositionally biased region" description="Polar residues" evidence="12">
    <location>
        <begin position="541"/>
        <end position="552"/>
    </location>
</feature>
<feature type="compositionally biased region" description="Polar residues" evidence="12">
    <location>
        <begin position="231"/>
        <end position="251"/>
    </location>
</feature>
<dbReference type="AlphaFoldDB" id="V4B686"/>
<dbReference type="PANTHER" id="PTHR15874">
    <property type="entry name" value="NUCLEOLAR AND SPINDLE-ASSOCIATED PROTEIN 1"/>
    <property type="match status" value="1"/>
</dbReference>
<evidence type="ECO:0000256" key="4">
    <source>
        <dbReference type="ARBA" id="ARBA00022490"/>
    </source>
</evidence>
<evidence type="ECO:0000256" key="12">
    <source>
        <dbReference type="SAM" id="MobiDB-lite"/>
    </source>
</evidence>
<organism evidence="13 14">
    <name type="scientific">Lottia gigantea</name>
    <name type="common">Giant owl limpet</name>
    <dbReference type="NCBI Taxonomy" id="225164"/>
    <lineage>
        <taxon>Eukaryota</taxon>
        <taxon>Metazoa</taxon>
        <taxon>Spiralia</taxon>
        <taxon>Lophotrochozoa</taxon>
        <taxon>Mollusca</taxon>
        <taxon>Gastropoda</taxon>
        <taxon>Patellogastropoda</taxon>
        <taxon>Lottioidea</taxon>
        <taxon>Lottiidae</taxon>
        <taxon>Lottia</taxon>
    </lineage>
</organism>
<feature type="compositionally biased region" description="Low complexity" evidence="12">
    <location>
        <begin position="438"/>
        <end position="479"/>
    </location>
</feature>
<feature type="compositionally biased region" description="Basic residues" evidence="12">
    <location>
        <begin position="70"/>
        <end position="81"/>
    </location>
</feature>
<dbReference type="GO" id="GO:0072686">
    <property type="term" value="C:mitotic spindle"/>
    <property type="evidence" value="ECO:0007669"/>
    <property type="project" value="TreeGrafter"/>
</dbReference>
<evidence type="ECO:0000256" key="1">
    <source>
        <dbReference type="ARBA" id="ARBA00004123"/>
    </source>
</evidence>
<dbReference type="GO" id="GO:0005730">
    <property type="term" value="C:nucleolus"/>
    <property type="evidence" value="ECO:0007669"/>
    <property type="project" value="TreeGrafter"/>
</dbReference>
<sequence>MMGINELENLKYHELQKLAKAKGIRANMKVEKLRKALKDHYESDASNTATDHGSSSSSTEQESKKQNSPKIKKSRGRKDGRKKKDIDTSNDEDTSNETKTNEEEQAVRQTRNRKTRKSKKSKKGEVELKSPVPKKPVIASIIKSPFASIKSPAVRRSTTILGVKSLKSTPTTFKSPVWAKKQPIQSPALNNKALKKQLAPKRKRSNSKEEKKENVEQPVNVEPSAKRVRKNSSPPKVNTPTRTSLTKSSPLNNTPKNNTPKQGKRKSSSPGVKSMLQAMDGLSSEQMKATLLEALDKKVAENPGTSSQVSNIPRFTAFVGQNGEKADKKKANTPDWKKIHKKEFSRWDNLETYMEKRKKRAEGLTGSFNSVHKLLKETQTAVDRLKNTKTPQIVKPVRKDSIRSSFQSPKGFKPSTISTKNLNLKFGANKTPVVQSNNKTPRSTSKPTPVTPVVRTVSNTSSGVKSTKSSKTPKSNISKRSVSRQSTTKPKSPASQQSTSKPKSPASQQSTAKPKSPASRHSTAKPRTPAETLVKPRINIKPSSTVKSSPHFNSLTNITHKSNKLSIGDGFITGGTPLKFKGLNTSVLNSSMKKPSFDLKASLSRPMTWKAHKGKLKPLDLNTAYKTLDKTSYKTPQTQTIKDRRRKVEVNRADKKFESQMRKRGLSLA</sequence>
<dbReference type="GO" id="GO:0005874">
    <property type="term" value="C:microtubule"/>
    <property type="evidence" value="ECO:0007669"/>
    <property type="project" value="UniProtKB-KW"/>
</dbReference>
<feature type="compositionally biased region" description="Low complexity" evidence="12">
    <location>
        <begin position="252"/>
        <end position="261"/>
    </location>
</feature>
<evidence type="ECO:0000256" key="5">
    <source>
        <dbReference type="ARBA" id="ARBA00022618"/>
    </source>
</evidence>
<dbReference type="GO" id="GO:0000281">
    <property type="term" value="P:mitotic cytokinesis"/>
    <property type="evidence" value="ECO:0007669"/>
    <property type="project" value="InterPro"/>
</dbReference>